<dbReference type="OrthoDB" id="9798081at2"/>
<dbReference type="AlphaFoldDB" id="A0A0R1SLQ4"/>
<evidence type="ECO:0000313" key="2">
    <source>
        <dbReference type="EMBL" id="KRL65867.1"/>
    </source>
</evidence>
<feature type="domain" description="N-acetyltransferase" evidence="1">
    <location>
        <begin position="10"/>
        <end position="175"/>
    </location>
</feature>
<dbReference type="InterPro" id="IPR000182">
    <property type="entry name" value="GNAT_dom"/>
</dbReference>
<keyword evidence="2" id="KW-0808">Transferase</keyword>
<dbReference type="Pfam" id="PF13302">
    <property type="entry name" value="Acetyltransf_3"/>
    <property type="match status" value="1"/>
</dbReference>
<protein>
    <submittedName>
        <fullName evidence="2">Ribosomal-protein-alanine N-acetyltransferase</fullName>
    </submittedName>
</protein>
<comment type="caution">
    <text evidence="2">The sequence shown here is derived from an EMBL/GenBank/DDBJ whole genome shotgun (WGS) entry which is preliminary data.</text>
</comment>
<accession>A0A0R1SLQ4</accession>
<dbReference type="GO" id="GO:0016747">
    <property type="term" value="F:acyltransferase activity, transferring groups other than amino-acyl groups"/>
    <property type="evidence" value="ECO:0007669"/>
    <property type="project" value="InterPro"/>
</dbReference>
<dbReference type="PATRIC" id="fig|1423815.3.peg.1267"/>
<dbReference type="STRING" id="1423815.FC27_GL001236"/>
<dbReference type="Proteomes" id="UP000051647">
    <property type="component" value="Unassembled WGS sequence"/>
</dbReference>
<dbReference type="Gene3D" id="3.40.630.30">
    <property type="match status" value="1"/>
</dbReference>
<organism evidence="2 3">
    <name type="scientific">Companilactobacillus versmoldensis DSM 14857 = KCTC 3814</name>
    <dbReference type="NCBI Taxonomy" id="1423815"/>
    <lineage>
        <taxon>Bacteria</taxon>
        <taxon>Bacillati</taxon>
        <taxon>Bacillota</taxon>
        <taxon>Bacilli</taxon>
        <taxon>Lactobacillales</taxon>
        <taxon>Lactobacillaceae</taxon>
        <taxon>Companilactobacillus</taxon>
    </lineage>
</organism>
<gene>
    <name evidence="2" type="ORF">FC27_GL001236</name>
</gene>
<proteinExistence type="predicted"/>
<dbReference type="PROSITE" id="PS51186">
    <property type="entry name" value="GNAT"/>
    <property type="match status" value="1"/>
</dbReference>
<keyword evidence="3" id="KW-1185">Reference proteome</keyword>
<name>A0A0R1SLQ4_9LACO</name>
<dbReference type="InterPro" id="IPR051531">
    <property type="entry name" value="N-acetyltransferase"/>
</dbReference>
<dbReference type="PANTHER" id="PTHR43792">
    <property type="entry name" value="GNAT FAMILY, PUTATIVE (AFU_ORTHOLOGUE AFUA_3G00765)-RELATED-RELATED"/>
    <property type="match status" value="1"/>
</dbReference>
<evidence type="ECO:0000313" key="3">
    <source>
        <dbReference type="Proteomes" id="UP000051647"/>
    </source>
</evidence>
<dbReference type="eggNOG" id="COG1670">
    <property type="taxonomic scope" value="Bacteria"/>
</dbReference>
<sequence length="178" mass="20392">MKMNIANDEIEIRNFIEADFNTFYQLTSDKESHQTAGLEYEPNENKSKNIFDKYLVLANSYAVALKSSHQMLGIIELNERGVSNGLDKTREVGFIIAPVFRHKGYATQALKLILNYGFKTLALTEIWASVKTNNAVPQTLLTKLGFRYIYQVSQDPLHLESQENMLKYYLLKNEDGTD</sequence>
<dbReference type="SUPFAM" id="SSF55729">
    <property type="entry name" value="Acyl-CoA N-acyltransferases (Nat)"/>
    <property type="match status" value="1"/>
</dbReference>
<evidence type="ECO:0000259" key="1">
    <source>
        <dbReference type="PROSITE" id="PS51186"/>
    </source>
</evidence>
<dbReference type="InterPro" id="IPR016181">
    <property type="entry name" value="Acyl_CoA_acyltransferase"/>
</dbReference>
<reference evidence="2 3" key="1">
    <citation type="journal article" date="2015" name="Genome Announc.">
        <title>Expanding the biotechnology potential of lactobacilli through comparative genomics of 213 strains and associated genera.</title>
        <authorList>
            <person name="Sun Z."/>
            <person name="Harris H.M."/>
            <person name="McCann A."/>
            <person name="Guo C."/>
            <person name="Argimon S."/>
            <person name="Zhang W."/>
            <person name="Yang X."/>
            <person name="Jeffery I.B."/>
            <person name="Cooney J.C."/>
            <person name="Kagawa T.F."/>
            <person name="Liu W."/>
            <person name="Song Y."/>
            <person name="Salvetti E."/>
            <person name="Wrobel A."/>
            <person name="Rasinkangas P."/>
            <person name="Parkhill J."/>
            <person name="Rea M.C."/>
            <person name="O'Sullivan O."/>
            <person name="Ritari J."/>
            <person name="Douillard F.P."/>
            <person name="Paul Ross R."/>
            <person name="Yang R."/>
            <person name="Briner A.E."/>
            <person name="Felis G.E."/>
            <person name="de Vos W.M."/>
            <person name="Barrangou R."/>
            <person name="Klaenhammer T.R."/>
            <person name="Caufield P.W."/>
            <person name="Cui Y."/>
            <person name="Zhang H."/>
            <person name="O'Toole P.W."/>
        </authorList>
    </citation>
    <scope>NUCLEOTIDE SEQUENCE [LARGE SCALE GENOMIC DNA]</scope>
    <source>
        <strain evidence="2 3">DSM 14857</strain>
    </source>
</reference>
<dbReference type="EMBL" id="AZFA01000025">
    <property type="protein sequence ID" value="KRL65867.1"/>
    <property type="molecule type" value="Genomic_DNA"/>
</dbReference>